<dbReference type="PANTHER" id="PTHR45763:SF46">
    <property type="entry name" value="AB HYDROLASE-1 DOMAIN-CONTAINING PROTEIN"/>
    <property type="match status" value="1"/>
</dbReference>
<dbReference type="Proteomes" id="UP001314263">
    <property type="component" value="Unassembled WGS sequence"/>
</dbReference>
<dbReference type="InterPro" id="IPR029058">
    <property type="entry name" value="AB_hydrolase_fold"/>
</dbReference>
<evidence type="ECO:0000259" key="1">
    <source>
        <dbReference type="Pfam" id="PF00561"/>
    </source>
</evidence>
<dbReference type="Gene3D" id="3.40.50.1820">
    <property type="entry name" value="alpha/beta hydrolase"/>
    <property type="match status" value="1"/>
</dbReference>
<dbReference type="EMBL" id="CAUYUE010000015">
    <property type="protein sequence ID" value="CAK0786737.1"/>
    <property type="molecule type" value="Genomic_DNA"/>
</dbReference>
<dbReference type="Pfam" id="PF00561">
    <property type="entry name" value="Abhydrolase_1"/>
    <property type="match status" value="1"/>
</dbReference>
<dbReference type="PANTHER" id="PTHR45763">
    <property type="entry name" value="HYDROLASE, ALPHA/BETA FOLD FAMILY PROTEIN, EXPRESSED-RELATED"/>
    <property type="match status" value="1"/>
</dbReference>
<dbReference type="SUPFAM" id="SSF53474">
    <property type="entry name" value="alpha/beta-Hydrolases"/>
    <property type="match status" value="1"/>
</dbReference>
<sequence length="358" mass="40604">MLRRLFLLIAFAVPGICTVLGLLPGSRRKSEAVSSLKLKDGRRLAYELRGRTNAKHVAFWNHGIISSRLEVTSTYLDVLEELDLLLVGVDRPSYGCSDPHPNRTYASYADDLEQLAGSLGVQQFYVIGVSGGGPYTYAAATYLPDRVLGAMTISTLAQAGKMNAEEEFQFFAEMDRVGEMVGRLFRRHSFLSRALREVSLTWWGGRLLYSMFLQPVASNCLSLMADVDRKCIKEVHPEYMTRIVPESLRQRTGACFFQDLWLFERPWSFNLEDLPPHVQKSVHIWHGTGDKQVPWVSAKVLHRLMPQANLHIEQGGGHFAYYACTRESQRNALKQLLRTGLPQRQQLWPSKIVHNSVH</sequence>
<name>A0AAV1IHL7_9CHLO</name>
<gene>
    <name evidence="2" type="ORF">CVIRNUC_009951</name>
</gene>
<dbReference type="InterPro" id="IPR000073">
    <property type="entry name" value="AB_hydrolase_1"/>
</dbReference>
<accession>A0AAV1IHL7</accession>
<proteinExistence type="predicted"/>
<evidence type="ECO:0000313" key="3">
    <source>
        <dbReference type="Proteomes" id="UP001314263"/>
    </source>
</evidence>
<reference evidence="2 3" key="1">
    <citation type="submission" date="2023-10" db="EMBL/GenBank/DDBJ databases">
        <authorList>
            <person name="Maclean D."/>
            <person name="Macfadyen A."/>
        </authorList>
    </citation>
    <scope>NUCLEOTIDE SEQUENCE [LARGE SCALE GENOMIC DNA]</scope>
</reference>
<keyword evidence="3" id="KW-1185">Reference proteome</keyword>
<evidence type="ECO:0000313" key="2">
    <source>
        <dbReference type="EMBL" id="CAK0786737.1"/>
    </source>
</evidence>
<comment type="caution">
    <text evidence="2">The sequence shown here is derived from an EMBL/GenBank/DDBJ whole genome shotgun (WGS) entry which is preliminary data.</text>
</comment>
<organism evidence="2 3">
    <name type="scientific">Coccomyxa viridis</name>
    <dbReference type="NCBI Taxonomy" id="1274662"/>
    <lineage>
        <taxon>Eukaryota</taxon>
        <taxon>Viridiplantae</taxon>
        <taxon>Chlorophyta</taxon>
        <taxon>core chlorophytes</taxon>
        <taxon>Trebouxiophyceae</taxon>
        <taxon>Trebouxiophyceae incertae sedis</taxon>
        <taxon>Coccomyxaceae</taxon>
        <taxon>Coccomyxa</taxon>
    </lineage>
</organism>
<dbReference type="AlphaFoldDB" id="A0AAV1IHL7"/>
<feature type="domain" description="AB hydrolase-1" evidence="1">
    <location>
        <begin position="62"/>
        <end position="322"/>
    </location>
</feature>
<protein>
    <recommendedName>
        <fullName evidence="1">AB hydrolase-1 domain-containing protein</fullName>
    </recommendedName>
</protein>